<feature type="region of interest" description="Disordered" evidence="1">
    <location>
        <begin position="80"/>
        <end position="113"/>
    </location>
</feature>
<evidence type="ECO:0000313" key="3">
    <source>
        <dbReference type="EMBL" id="VDL59516.1"/>
    </source>
</evidence>
<dbReference type="Proteomes" id="UP000274504">
    <property type="component" value="Unassembled WGS sequence"/>
</dbReference>
<proteinExistence type="predicted"/>
<feature type="compositionally biased region" description="Basic and acidic residues" evidence="1">
    <location>
        <begin position="274"/>
        <end position="298"/>
    </location>
</feature>
<dbReference type="WBParaSite" id="HDID_0000720001-mRNA-1">
    <property type="protein sequence ID" value="HDID_0000720001-mRNA-1"/>
    <property type="gene ID" value="HDID_0000720001"/>
</dbReference>
<feature type="region of interest" description="Disordered" evidence="1">
    <location>
        <begin position="274"/>
        <end position="301"/>
    </location>
</feature>
<reference evidence="3 4" key="2">
    <citation type="submission" date="2018-11" db="EMBL/GenBank/DDBJ databases">
        <authorList>
            <consortium name="Pathogen Informatics"/>
        </authorList>
    </citation>
    <scope>NUCLEOTIDE SEQUENCE [LARGE SCALE GENOMIC DNA]</scope>
</reference>
<dbReference type="EMBL" id="UYSG01010914">
    <property type="protein sequence ID" value="VDL59516.1"/>
    <property type="molecule type" value="Genomic_DNA"/>
</dbReference>
<evidence type="ECO:0000313" key="5">
    <source>
        <dbReference type="WBParaSite" id="HDID_0000720001-mRNA-1"/>
    </source>
</evidence>
<sequence>MQIVQVSTTGLVKSCLNYTYEMIPIFYDIIFVIFIFHLPHITTPIRWMMTGMTLITPVLRYLLRGRSPGRIDGFLAGSVTEEGKSRPSRRRNALRRRLSHAMSTNSKNEKHRKHHPVYLGAQTDEILSDKIVNNVNNEKTSGPLVADKKTDKYGNHKPVYLDEMKGRLATLNKHRNQSKETRTVIKRNGNKNSHKIECQVTMARLSGFNHSFKKTKDRKTDVKVNSRNKSTQVRLDEEGKDIRIKQINTGTKVNRDKRAQVGLIEEGKDMKIEQTETGVKRSSQDKRAWGDLDKERKATSLSNKATGENSIIFNYKSHCDAFSDLYDSELNLNSADQKSSTQENTLLFGDLWQPAKGRIMMNHGEYNAKRAMKFLPFRETDL</sequence>
<feature type="compositionally biased region" description="Basic residues" evidence="1">
    <location>
        <begin position="86"/>
        <end position="99"/>
    </location>
</feature>
<gene>
    <name evidence="3" type="ORF">HDID_LOCUS7198</name>
</gene>
<evidence type="ECO:0000256" key="2">
    <source>
        <dbReference type="SAM" id="Phobius"/>
    </source>
</evidence>
<dbReference type="AlphaFoldDB" id="A0A0R3SQ71"/>
<accession>A0A0R3SQ71</accession>
<keyword evidence="2" id="KW-1133">Transmembrane helix</keyword>
<evidence type="ECO:0000256" key="1">
    <source>
        <dbReference type="SAM" id="MobiDB-lite"/>
    </source>
</evidence>
<evidence type="ECO:0000313" key="4">
    <source>
        <dbReference type="Proteomes" id="UP000274504"/>
    </source>
</evidence>
<organism evidence="5">
    <name type="scientific">Hymenolepis diminuta</name>
    <name type="common">Rat tapeworm</name>
    <dbReference type="NCBI Taxonomy" id="6216"/>
    <lineage>
        <taxon>Eukaryota</taxon>
        <taxon>Metazoa</taxon>
        <taxon>Spiralia</taxon>
        <taxon>Lophotrochozoa</taxon>
        <taxon>Platyhelminthes</taxon>
        <taxon>Cestoda</taxon>
        <taxon>Eucestoda</taxon>
        <taxon>Cyclophyllidea</taxon>
        <taxon>Hymenolepididae</taxon>
        <taxon>Hymenolepis</taxon>
    </lineage>
</organism>
<reference evidence="5" key="1">
    <citation type="submission" date="2017-02" db="UniProtKB">
        <authorList>
            <consortium name="WormBaseParasite"/>
        </authorList>
    </citation>
    <scope>IDENTIFICATION</scope>
</reference>
<keyword evidence="2" id="KW-0812">Transmembrane</keyword>
<protein>
    <submittedName>
        <fullName evidence="5">G_PROTEIN_RECEP_F1_2 domain-containing protein</fullName>
    </submittedName>
</protein>
<feature type="transmembrane region" description="Helical" evidence="2">
    <location>
        <begin position="20"/>
        <end position="39"/>
    </location>
</feature>
<name>A0A0R3SQ71_HYMDI</name>
<keyword evidence="2" id="KW-0472">Membrane</keyword>